<protein>
    <submittedName>
        <fullName evidence="2">Uncharacterized protein</fullName>
    </submittedName>
</protein>
<evidence type="ECO:0000256" key="1">
    <source>
        <dbReference type="SAM" id="MobiDB-lite"/>
    </source>
</evidence>
<dbReference type="Proteomes" id="UP000053257">
    <property type="component" value="Unassembled WGS sequence"/>
</dbReference>
<keyword evidence="3" id="KW-1185">Reference proteome</keyword>
<feature type="region of interest" description="Disordered" evidence="1">
    <location>
        <begin position="1"/>
        <end position="61"/>
    </location>
</feature>
<proteinExistence type="predicted"/>
<organism evidence="2 3">
    <name type="scientific">Phlebiopsis gigantea (strain 11061_1 CR5-6)</name>
    <name type="common">White-rot fungus</name>
    <name type="synonym">Peniophora gigantea</name>
    <dbReference type="NCBI Taxonomy" id="745531"/>
    <lineage>
        <taxon>Eukaryota</taxon>
        <taxon>Fungi</taxon>
        <taxon>Dikarya</taxon>
        <taxon>Basidiomycota</taxon>
        <taxon>Agaricomycotina</taxon>
        <taxon>Agaricomycetes</taxon>
        <taxon>Polyporales</taxon>
        <taxon>Phanerochaetaceae</taxon>
        <taxon>Phlebiopsis</taxon>
    </lineage>
</organism>
<evidence type="ECO:0000313" key="3">
    <source>
        <dbReference type="Proteomes" id="UP000053257"/>
    </source>
</evidence>
<evidence type="ECO:0000313" key="2">
    <source>
        <dbReference type="EMBL" id="KIP06651.1"/>
    </source>
</evidence>
<dbReference type="EMBL" id="KN840513">
    <property type="protein sequence ID" value="KIP06651.1"/>
    <property type="molecule type" value="Genomic_DNA"/>
</dbReference>
<reference evidence="2 3" key="1">
    <citation type="journal article" date="2014" name="PLoS Genet.">
        <title>Analysis of the Phlebiopsis gigantea genome, transcriptome and secretome provides insight into its pioneer colonization strategies of wood.</title>
        <authorList>
            <person name="Hori C."/>
            <person name="Ishida T."/>
            <person name="Igarashi K."/>
            <person name="Samejima M."/>
            <person name="Suzuki H."/>
            <person name="Master E."/>
            <person name="Ferreira P."/>
            <person name="Ruiz-Duenas F.J."/>
            <person name="Held B."/>
            <person name="Canessa P."/>
            <person name="Larrondo L.F."/>
            <person name="Schmoll M."/>
            <person name="Druzhinina I.S."/>
            <person name="Kubicek C.P."/>
            <person name="Gaskell J.A."/>
            <person name="Kersten P."/>
            <person name="St John F."/>
            <person name="Glasner J."/>
            <person name="Sabat G."/>
            <person name="Splinter BonDurant S."/>
            <person name="Syed K."/>
            <person name="Yadav J."/>
            <person name="Mgbeahuruike A.C."/>
            <person name="Kovalchuk A."/>
            <person name="Asiegbu F.O."/>
            <person name="Lackner G."/>
            <person name="Hoffmeister D."/>
            <person name="Rencoret J."/>
            <person name="Gutierrez A."/>
            <person name="Sun H."/>
            <person name="Lindquist E."/>
            <person name="Barry K."/>
            <person name="Riley R."/>
            <person name="Grigoriev I.V."/>
            <person name="Henrissat B."/>
            <person name="Kues U."/>
            <person name="Berka R.M."/>
            <person name="Martinez A.T."/>
            <person name="Covert S.F."/>
            <person name="Blanchette R.A."/>
            <person name="Cullen D."/>
        </authorList>
    </citation>
    <scope>NUCLEOTIDE SEQUENCE [LARGE SCALE GENOMIC DNA]</scope>
    <source>
        <strain evidence="2 3">11061_1 CR5-6</strain>
    </source>
</reference>
<sequence>MYSRYASRRQSIVLPPPQISHPGELRRPRARPPPRPHTRFPSHLHGVHHHTQRAPATTPPPPFPVLRSLCTRQKQCVLICIGSAVPGSTRALRRLTHTSHARPASRGRANEVRMFARCPPPLPRTAPLPEFIALSRQDRASTAASFRI</sequence>
<name>A0A0C3RXK8_PHLG1</name>
<dbReference type="HOGENOM" id="CLU_1759473_0_0_1"/>
<accession>A0A0C3RXK8</accession>
<feature type="compositionally biased region" description="Basic residues" evidence="1">
    <location>
        <begin position="28"/>
        <end position="52"/>
    </location>
</feature>
<dbReference type="AlphaFoldDB" id="A0A0C3RXK8"/>
<gene>
    <name evidence="2" type="ORF">PHLGIDRAFT_449800</name>
</gene>